<dbReference type="Proteomes" id="UP001318760">
    <property type="component" value="Unassembled WGS sequence"/>
</dbReference>
<evidence type="ECO:0008006" key="6">
    <source>
        <dbReference type="Google" id="ProtNLM"/>
    </source>
</evidence>
<organism evidence="3 4">
    <name type="scientific">Campylobacter californiensis</name>
    <dbReference type="NCBI Taxonomy" id="1032243"/>
    <lineage>
        <taxon>Bacteria</taxon>
        <taxon>Pseudomonadati</taxon>
        <taxon>Campylobacterota</taxon>
        <taxon>Epsilonproteobacteria</taxon>
        <taxon>Campylobacterales</taxon>
        <taxon>Campylobacteraceae</taxon>
        <taxon>Campylobacter</taxon>
    </lineage>
</organism>
<comment type="caution">
    <text evidence="3">The sequence shown here is derived from an EMBL/GenBank/DDBJ whole genome shotgun (WGS) entry which is preliminary data.</text>
</comment>
<keyword evidence="1" id="KW-0472">Membrane</keyword>
<evidence type="ECO:0000313" key="3">
    <source>
        <dbReference type="EMBL" id="MBE3607536.1"/>
    </source>
</evidence>
<evidence type="ECO:0000313" key="2">
    <source>
        <dbReference type="EMBL" id="MBE2985635.1"/>
    </source>
</evidence>
<dbReference type="AlphaFoldDB" id="A0AAW3ZUK4"/>
<evidence type="ECO:0000256" key="1">
    <source>
        <dbReference type="SAM" id="Phobius"/>
    </source>
</evidence>
<keyword evidence="1" id="KW-0812">Transmembrane</keyword>
<sequence length="97" mass="11551">MDEKVELLELHDEEQKHEQNLSFKTLVMVYLAMFVALGLLLPKIYIANQIYYLSRDIAEISGKRDVLLEEYKALNTRLENLRYKNQILNPLQDPQWK</sequence>
<gene>
    <name evidence="2" type="ORF">CCAL12919_00600</name>
    <name evidence="3" type="ORF">CCAL9337_02175</name>
</gene>
<dbReference type="RefSeq" id="WP_169935646.1">
    <property type="nucleotide sequence ID" value="NZ_CP012545.1"/>
</dbReference>
<reference evidence="2 5" key="2">
    <citation type="submission" date="2020-10" db="EMBL/GenBank/DDBJ databases">
        <title>Campylobacter californiensis sp. nov. isolated from cattle and feral swine in California.</title>
        <authorList>
            <person name="Miller W.G."/>
        </authorList>
    </citation>
    <scope>NUCLEOTIDE SEQUENCE [LARGE SCALE GENOMIC DNA]</scope>
    <source>
        <strain evidence="2 5">RM12919</strain>
    </source>
</reference>
<reference evidence="3 4" key="1">
    <citation type="submission" date="2015-08" db="EMBL/GenBank/DDBJ databases">
        <title>Comparative genomics of the Campylobacter concisus group.</title>
        <authorList>
            <person name="Yee E."/>
            <person name="Chapman M.H."/>
            <person name="Huynh S."/>
            <person name="Bono J.L."/>
            <person name="On S.L."/>
            <person name="St Leger J."/>
            <person name="Foster G."/>
            <person name="Parker C.T."/>
            <person name="Miller W.G."/>
        </authorList>
    </citation>
    <scope>NUCLEOTIDE SEQUENCE [LARGE SCALE GENOMIC DNA]</scope>
    <source>
        <strain evidence="3 4">RM9337</strain>
    </source>
</reference>
<evidence type="ECO:0000313" key="5">
    <source>
        <dbReference type="Proteomes" id="UP001318760"/>
    </source>
</evidence>
<dbReference type="Proteomes" id="UP000650616">
    <property type="component" value="Unassembled WGS sequence"/>
</dbReference>
<dbReference type="EMBL" id="JADBHS010000001">
    <property type="protein sequence ID" value="MBE2985635.1"/>
    <property type="molecule type" value="Genomic_DNA"/>
</dbReference>
<proteinExistence type="predicted"/>
<dbReference type="EMBL" id="LIWG01000002">
    <property type="protein sequence ID" value="MBE3607536.1"/>
    <property type="molecule type" value="Genomic_DNA"/>
</dbReference>
<protein>
    <recommendedName>
        <fullName evidence="6">Cell division protein FtsL</fullName>
    </recommendedName>
</protein>
<evidence type="ECO:0000313" key="4">
    <source>
        <dbReference type="Proteomes" id="UP000650616"/>
    </source>
</evidence>
<name>A0AAW3ZUK4_9BACT</name>
<keyword evidence="1" id="KW-1133">Transmembrane helix</keyword>
<accession>A0AAW3ZUK4</accession>
<feature type="transmembrane region" description="Helical" evidence="1">
    <location>
        <begin position="27"/>
        <end position="46"/>
    </location>
</feature>
<keyword evidence="4" id="KW-1185">Reference proteome</keyword>